<dbReference type="EMBL" id="KX884062">
    <property type="protein sequence ID" value="APG78172.1"/>
    <property type="molecule type" value="Genomic_RNA"/>
</dbReference>
<keyword evidence="6" id="KW-1185">Reference proteome</keyword>
<protein>
    <submittedName>
        <fullName evidence="5">RdRp</fullName>
    </submittedName>
</protein>
<reference evidence="5 6" key="1">
    <citation type="journal article" date="2016" name="Nature">
        <title>Redefining the invertebrate RNA virosphere.</title>
        <authorList>
            <person name="Shi M."/>
            <person name="Lin X.D."/>
            <person name="Tian J.H."/>
            <person name="Chen L.J."/>
            <person name="Chen X."/>
            <person name="Li C.X."/>
            <person name="Qin X.C."/>
            <person name="Li J."/>
            <person name="Cao J.P."/>
            <person name="Eden J.S."/>
            <person name="Buchmann J."/>
            <person name="Wang W."/>
            <person name="Xu J."/>
            <person name="Holmes E.C."/>
            <person name="Zhang Y.Z."/>
        </authorList>
    </citation>
    <scope>NUCLEOTIDE SEQUENCE [LARGE SCALE GENOMIC DNA]</scope>
    <source>
        <strain evidence="5 6">BHNXC57916</strain>
    </source>
</reference>
<evidence type="ECO:0000256" key="1">
    <source>
        <dbReference type="ARBA" id="ARBA00022679"/>
    </source>
</evidence>
<proteinExistence type="predicted"/>
<keyword evidence="3" id="KW-0693">Viral RNA replication</keyword>
<evidence type="ECO:0000256" key="2">
    <source>
        <dbReference type="ARBA" id="ARBA00022695"/>
    </source>
</evidence>
<accession>A0A1L3KLC6</accession>
<dbReference type="InterPro" id="IPR001205">
    <property type="entry name" value="RNA-dir_pol_C"/>
</dbReference>
<dbReference type="GeneID" id="30745621"/>
<evidence type="ECO:0000259" key="4">
    <source>
        <dbReference type="Pfam" id="PF00680"/>
    </source>
</evidence>
<dbReference type="Pfam" id="PF00680">
    <property type="entry name" value="RdRP_1"/>
    <property type="match status" value="1"/>
</dbReference>
<keyword evidence="2" id="KW-0548">Nucleotidyltransferase</keyword>
<dbReference type="GO" id="GO:0006351">
    <property type="term" value="P:DNA-templated transcription"/>
    <property type="evidence" value="ECO:0007669"/>
    <property type="project" value="InterPro"/>
</dbReference>
<dbReference type="Proteomes" id="UP000201407">
    <property type="component" value="Genome"/>
</dbReference>
<dbReference type="GO" id="GO:0003723">
    <property type="term" value="F:RNA binding"/>
    <property type="evidence" value="ECO:0007669"/>
    <property type="project" value="InterPro"/>
</dbReference>
<dbReference type="SUPFAM" id="SSF56672">
    <property type="entry name" value="DNA/RNA polymerases"/>
    <property type="match status" value="1"/>
</dbReference>
<dbReference type="CDD" id="cd23185">
    <property type="entry name" value="dsRNAv_Picobirnaviridae_RdRp"/>
    <property type="match status" value="1"/>
</dbReference>
<feature type="domain" description="RNA-directed RNA polymerase C-terminal" evidence="4">
    <location>
        <begin position="118"/>
        <end position="357"/>
    </location>
</feature>
<sequence>MNFQFLDTLSVSKQVENSVSSNLRRVVSGSEDVLTSPIVKRKAPEDILKGWDEIVKENLSAMNADLINLEESNKLKFGPRSIAAPWGERTDGVLSYFAEDTLFTPPTVSKVPRRNLRPISEAKALGFLKNSTNSGLPYYTKKGKVKEIYSTMQSPLLSRKDPCVMFTRTQEQRKTRTVWGYPMADTLREMQYYEPILGYQRKLNWRNSLSGPDAVNRKMSDLVTKAISSDQYLLSIDFSAYDASVKTTLQKASFDYFKSLYQADYHEEIDDIATRFNTIGLVTPDGIIDGPHGVPSGSTFTNEVDSVAQYLIATEYGLSSDNFDIQGDDGAYVVSDPDSLKDYFRKYNLVVNDDKSYISKDYLIYLQNLYHKDYMRDGIIGGIYPTYRALNRIVYLERFTDFLEDDLKGQDYFSLRTISILENCKFHPLFEELVKYVASLDKYKLKYSNSGLAKYTQRASQSSGVAGIFKYRYEDDPKGLNNFDTVKLLKEL</sequence>
<evidence type="ECO:0000313" key="5">
    <source>
        <dbReference type="EMBL" id="APG78172.1"/>
    </source>
</evidence>
<evidence type="ECO:0000256" key="3">
    <source>
        <dbReference type="ARBA" id="ARBA00022953"/>
    </source>
</evidence>
<organism evidence="5 6">
    <name type="scientific">Beihai picobirnavirus 7</name>
    <dbReference type="NCBI Taxonomy" id="2849743"/>
    <lineage>
        <taxon>Viruses</taxon>
        <taxon>Riboviria</taxon>
        <taxon>Orthornavirae</taxon>
        <taxon>Pisuviricota</taxon>
        <taxon>Duplopiviricetes</taxon>
        <taxon>Durnavirales</taxon>
        <taxon>Picobirnaviridae</taxon>
        <taxon>Orthopicobirnavirus</taxon>
        <taxon>Orthopicobirnavirus beihaiense</taxon>
    </lineage>
</organism>
<name>A0A1L3KLC6_9VIRU</name>
<dbReference type="GO" id="GO:0003968">
    <property type="term" value="F:RNA-directed RNA polymerase activity"/>
    <property type="evidence" value="ECO:0007669"/>
    <property type="project" value="InterPro"/>
</dbReference>
<dbReference type="RefSeq" id="YP_009333352.1">
    <property type="nucleotide sequence ID" value="NC_032502.1"/>
</dbReference>
<dbReference type="InterPro" id="IPR043502">
    <property type="entry name" value="DNA/RNA_pol_sf"/>
</dbReference>
<evidence type="ECO:0000313" key="6">
    <source>
        <dbReference type="Proteomes" id="UP000201407"/>
    </source>
</evidence>
<keyword evidence="1" id="KW-0808">Transferase</keyword>
<dbReference type="OrthoDB" id="3516at10239"/>
<dbReference type="KEGG" id="vg:30745621"/>